<dbReference type="EMBL" id="JACGDG010000044">
    <property type="protein sequence ID" value="MBA6119323.1"/>
    <property type="molecule type" value="Genomic_DNA"/>
</dbReference>
<name>A0A7W2QLS4_PSEPU</name>
<gene>
    <name evidence="1" type="ORF">H4C47_26855</name>
</gene>
<proteinExistence type="predicted"/>
<dbReference type="AlphaFoldDB" id="A0A7W2QLS4"/>
<evidence type="ECO:0000313" key="1">
    <source>
        <dbReference type="EMBL" id="MBA6119323.1"/>
    </source>
</evidence>
<reference evidence="1 2" key="1">
    <citation type="submission" date="2020-07" db="EMBL/GenBank/DDBJ databases">
        <title>Diversity of carbapenemase encoding genes among Pseudomonas putida group clinical isolates in a tertiary Brazilian hospital.</title>
        <authorList>
            <person name="Alberto-Lei F."/>
            <person name="Nodari C.S."/>
            <person name="Streling A.P."/>
            <person name="Paulino J.T."/>
            <person name="Bessa-Neto F.O."/>
            <person name="Cayo R."/>
            <person name="Gales A.C."/>
        </authorList>
    </citation>
    <scope>NUCLEOTIDE SEQUENCE [LARGE SCALE GENOMIC DNA]</scope>
    <source>
        <strain evidence="1 2">12464</strain>
    </source>
</reference>
<dbReference type="Proteomes" id="UP000553948">
    <property type="component" value="Unassembled WGS sequence"/>
</dbReference>
<accession>A0A7W2QLS4</accession>
<dbReference type="RefSeq" id="WP_176515485.1">
    <property type="nucleotide sequence ID" value="NZ_JACGDG010000044.1"/>
</dbReference>
<evidence type="ECO:0000313" key="2">
    <source>
        <dbReference type="Proteomes" id="UP000553948"/>
    </source>
</evidence>
<comment type="caution">
    <text evidence="1">The sequence shown here is derived from an EMBL/GenBank/DDBJ whole genome shotgun (WGS) entry which is preliminary data.</text>
</comment>
<protein>
    <submittedName>
        <fullName evidence="1">Uncharacterized protein</fullName>
    </submittedName>
</protein>
<sequence>MVATVECYEEDAVLTVALGDDAFDPQNFIIISRLDDEDNETVDQCIGLQTGKSQYEAADAIKAVVLNQDYLEVLVKPKFVDHFGGAKIVGEFPLGHGVTKDEISKLHTYLSKIFTGSQVVLLL</sequence>
<organism evidence="1 2">
    <name type="scientific">Pseudomonas putida</name>
    <name type="common">Arthrobacter siderocapsulatus</name>
    <dbReference type="NCBI Taxonomy" id="303"/>
    <lineage>
        <taxon>Bacteria</taxon>
        <taxon>Pseudomonadati</taxon>
        <taxon>Pseudomonadota</taxon>
        <taxon>Gammaproteobacteria</taxon>
        <taxon>Pseudomonadales</taxon>
        <taxon>Pseudomonadaceae</taxon>
        <taxon>Pseudomonas</taxon>
    </lineage>
</organism>